<dbReference type="EMBL" id="FUEG01000002">
    <property type="protein sequence ID" value="SJK99342.1"/>
    <property type="molecule type" value="Genomic_DNA"/>
</dbReference>
<protein>
    <submittedName>
        <fullName evidence="1">Uncharacterized protein</fullName>
    </submittedName>
</protein>
<reference evidence="2" key="1">
    <citation type="journal article" date="2017" name="Nat. Ecol. Evol.">
        <title>Genome expansion and lineage-specific genetic innovations in the forest pathogenic fungi Armillaria.</title>
        <authorList>
            <person name="Sipos G."/>
            <person name="Prasanna A.N."/>
            <person name="Walter M.C."/>
            <person name="O'Connor E."/>
            <person name="Balint B."/>
            <person name="Krizsan K."/>
            <person name="Kiss B."/>
            <person name="Hess J."/>
            <person name="Varga T."/>
            <person name="Slot J."/>
            <person name="Riley R."/>
            <person name="Boka B."/>
            <person name="Rigling D."/>
            <person name="Barry K."/>
            <person name="Lee J."/>
            <person name="Mihaltcheva S."/>
            <person name="LaButti K."/>
            <person name="Lipzen A."/>
            <person name="Waldron R."/>
            <person name="Moloney N.M."/>
            <person name="Sperisen C."/>
            <person name="Kredics L."/>
            <person name="Vagvoelgyi C."/>
            <person name="Patrignani A."/>
            <person name="Fitzpatrick D."/>
            <person name="Nagy I."/>
            <person name="Doyle S."/>
            <person name="Anderson J.B."/>
            <person name="Grigoriev I.V."/>
            <person name="Gueldener U."/>
            <person name="Muensterkoetter M."/>
            <person name="Nagy L.G."/>
        </authorList>
    </citation>
    <scope>NUCLEOTIDE SEQUENCE [LARGE SCALE GENOMIC DNA]</scope>
    <source>
        <strain evidence="2">C18/9</strain>
    </source>
</reference>
<evidence type="ECO:0000313" key="2">
    <source>
        <dbReference type="Proteomes" id="UP000219338"/>
    </source>
</evidence>
<name>A0A284QS85_ARMOS</name>
<organism evidence="1 2">
    <name type="scientific">Armillaria ostoyae</name>
    <name type="common">Armillaria root rot fungus</name>
    <dbReference type="NCBI Taxonomy" id="47428"/>
    <lineage>
        <taxon>Eukaryota</taxon>
        <taxon>Fungi</taxon>
        <taxon>Dikarya</taxon>
        <taxon>Basidiomycota</taxon>
        <taxon>Agaricomycotina</taxon>
        <taxon>Agaricomycetes</taxon>
        <taxon>Agaricomycetidae</taxon>
        <taxon>Agaricales</taxon>
        <taxon>Marasmiineae</taxon>
        <taxon>Physalacriaceae</taxon>
        <taxon>Armillaria</taxon>
    </lineage>
</organism>
<accession>A0A284QS85</accession>
<dbReference type="AlphaFoldDB" id="A0A284QS85"/>
<evidence type="ECO:0000313" key="1">
    <source>
        <dbReference type="EMBL" id="SJK99342.1"/>
    </source>
</evidence>
<proteinExistence type="predicted"/>
<sequence length="95" mass="10438">MRQIIAVLVDNRRDLSNGTAEPILRGSLVKSKSTYRPPRSSIRDWESFCVIHVAGPSGTYILSSIVSYIIDIPWTGDSQDLHGTTLLTSPLLLGL</sequence>
<dbReference type="Proteomes" id="UP000219338">
    <property type="component" value="Unassembled WGS sequence"/>
</dbReference>
<gene>
    <name evidence="1" type="ORF">ARMOST_02635</name>
</gene>
<keyword evidence="2" id="KW-1185">Reference proteome</keyword>